<accession>A0ABQ9K102</accession>
<gene>
    <name evidence="2" type="ORF">NQ317_000004</name>
</gene>
<dbReference type="Gene3D" id="3.30.420.10">
    <property type="entry name" value="Ribonuclease H-like superfamily/Ribonuclease H"/>
    <property type="match status" value="1"/>
</dbReference>
<dbReference type="InterPro" id="IPR050951">
    <property type="entry name" value="Retrovirus_Pol_polyprotein"/>
</dbReference>
<dbReference type="InterPro" id="IPR056924">
    <property type="entry name" value="SH3_Tf2-1"/>
</dbReference>
<keyword evidence="3" id="KW-1185">Reference proteome</keyword>
<dbReference type="InterPro" id="IPR001584">
    <property type="entry name" value="Integrase_cat-core"/>
</dbReference>
<dbReference type="Pfam" id="PF24626">
    <property type="entry name" value="SH3_Tf2-1"/>
    <property type="match status" value="1"/>
</dbReference>
<dbReference type="PANTHER" id="PTHR37984">
    <property type="entry name" value="PROTEIN CBG26694"/>
    <property type="match status" value="1"/>
</dbReference>
<sequence length="326" mass="37530">MRADVAKYVKRCRTCAEQKPELRPPAGLMGSRPEVSSPWQMISLDFIGPLPRSSHGNVHALVISDYFSKYVLISPVRSATAKSLSKIVEERVFLTYGVPERIICDNGVQMRSKEFQSLCQKYKTRIDYTANYYPRADPCERVNGIVKTMISSYVKENQRKWDENLEAIACAIRTSKSETTGYSPFFVNFGREYVETGDLHKYKVNNQDITCSPENDINKRSQGFRKLFEDIKVNLSKAQERNRKTYNLRRRPVQYNIGDKVWRNNKIKSDAVNYINAKLAPKFVGPFQIKRKIGSWTYELCDPSGQQKGIWHVQDLKSANDIALDD</sequence>
<dbReference type="PANTHER" id="PTHR37984:SF5">
    <property type="entry name" value="PROTEIN NYNRIN-LIKE"/>
    <property type="match status" value="1"/>
</dbReference>
<reference evidence="2" key="1">
    <citation type="journal article" date="2023" name="Insect Mol. Biol.">
        <title>Genome sequencing provides insights into the evolution of gene families encoding plant cell wall-degrading enzymes in longhorned beetles.</title>
        <authorList>
            <person name="Shin N.R."/>
            <person name="Okamura Y."/>
            <person name="Kirsch R."/>
            <person name="Pauchet Y."/>
        </authorList>
    </citation>
    <scope>NUCLEOTIDE SEQUENCE</scope>
    <source>
        <strain evidence="2">MMC_N1</strain>
    </source>
</reference>
<dbReference type="Pfam" id="PF00665">
    <property type="entry name" value="rve"/>
    <property type="match status" value="1"/>
</dbReference>
<dbReference type="Proteomes" id="UP001162164">
    <property type="component" value="Unassembled WGS sequence"/>
</dbReference>
<proteinExistence type="predicted"/>
<evidence type="ECO:0000313" key="3">
    <source>
        <dbReference type="Proteomes" id="UP001162164"/>
    </source>
</evidence>
<dbReference type="PROSITE" id="PS50994">
    <property type="entry name" value="INTEGRASE"/>
    <property type="match status" value="1"/>
</dbReference>
<dbReference type="InterPro" id="IPR012337">
    <property type="entry name" value="RNaseH-like_sf"/>
</dbReference>
<protein>
    <recommendedName>
        <fullName evidence="1">Integrase catalytic domain-containing protein</fullName>
    </recommendedName>
</protein>
<dbReference type="SUPFAM" id="SSF53098">
    <property type="entry name" value="Ribonuclease H-like"/>
    <property type="match status" value="1"/>
</dbReference>
<evidence type="ECO:0000259" key="1">
    <source>
        <dbReference type="PROSITE" id="PS50994"/>
    </source>
</evidence>
<dbReference type="EMBL" id="JAPWTJ010000050">
    <property type="protein sequence ID" value="KAJ8984043.1"/>
    <property type="molecule type" value="Genomic_DNA"/>
</dbReference>
<evidence type="ECO:0000313" key="2">
    <source>
        <dbReference type="EMBL" id="KAJ8984043.1"/>
    </source>
</evidence>
<name>A0ABQ9K102_9CUCU</name>
<feature type="domain" description="Integrase catalytic" evidence="1">
    <location>
        <begin position="29"/>
        <end position="192"/>
    </location>
</feature>
<dbReference type="InterPro" id="IPR036397">
    <property type="entry name" value="RNaseH_sf"/>
</dbReference>
<organism evidence="2 3">
    <name type="scientific">Molorchus minor</name>
    <dbReference type="NCBI Taxonomy" id="1323400"/>
    <lineage>
        <taxon>Eukaryota</taxon>
        <taxon>Metazoa</taxon>
        <taxon>Ecdysozoa</taxon>
        <taxon>Arthropoda</taxon>
        <taxon>Hexapoda</taxon>
        <taxon>Insecta</taxon>
        <taxon>Pterygota</taxon>
        <taxon>Neoptera</taxon>
        <taxon>Endopterygota</taxon>
        <taxon>Coleoptera</taxon>
        <taxon>Polyphaga</taxon>
        <taxon>Cucujiformia</taxon>
        <taxon>Chrysomeloidea</taxon>
        <taxon>Cerambycidae</taxon>
        <taxon>Lamiinae</taxon>
        <taxon>Monochamini</taxon>
        <taxon>Molorchus</taxon>
    </lineage>
</organism>
<comment type="caution">
    <text evidence="2">The sequence shown here is derived from an EMBL/GenBank/DDBJ whole genome shotgun (WGS) entry which is preliminary data.</text>
</comment>